<keyword evidence="4" id="KW-1185">Reference proteome</keyword>
<dbReference type="Pfam" id="PF08534">
    <property type="entry name" value="Redoxin"/>
    <property type="match status" value="1"/>
</dbReference>
<dbReference type="InterPro" id="IPR013740">
    <property type="entry name" value="Redoxin"/>
</dbReference>
<evidence type="ECO:0000313" key="3">
    <source>
        <dbReference type="EMBL" id="MUI16596.1"/>
    </source>
</evidence>
<name>A0A6I3XM59_9BURK</name>
<dbReference type="RefSeq" id="WP_189442011.1">
    <property type="nucleotide sequence ID" value="NZ_BMWU01000026.1"/>
</dbReference>
<evidence type="ECO:0000259" key="2">
    <source>
        <dbReference type="PROSITE" id="PS51352"/>
    </source>
</evidence>
<dbReference type="PANTHER" id="PTHR42852">
    <property type="entry name" value="THIOL:DISULFIDE INTERCHANGE PROTEIN DSBE"/>
    <property type="match status" value="1"/>
</dbReference>
<dbReference type="InterPro" id="IPR050553">
    <property type="entry name" value="Thioredoxin_ResA/DsbE_sf"/>
</dbReference>
<dbReference type="InterPro" id="IPR036249">
    <property type="entry name" value="Thioredoxin-like_sf"/>
</dbReference>
<proteinExistence type="predicted"/>
<dbReference type="AlphaFoldDB" id="A0A6I3XM59"/>
<gene>
    <name evidence="3" type="ORF">GJV26_29675</name>
</gene>
<sequence>MNGPAPELEVSAWFNAPQPPTLESMRGRVVVVHAFQMLCPGCVSHGIPQAKAIRNLFSPADVAVIGLHTVFEHHAAMNDGALAAFLHEYRIGFPVAVDRQSEQGPVPRTMRRYGLQGTPSLLLFDRAGRLRHTLFGQVDDLRAGALIGQLLAEAAVGGRGDEGHGTDGCGTDGCRVPERATA</sequence>
<feature type="region of interest" description="Disordered" evidence="1">
    <location>
        <begin position="157"/>
        <end position="182"/>
    </location>
</feature>
<dbReference type="Gene3D" id="3.40.30.10">
    <property type="entry name" value="Glutaredoxin"/>
    <property type="match status" value="1"/>
</dbReference>
<evidence type="ECO:0000313" key="4">
    <source>
        <dbReference type="Proteomes" id="UP000431684"/>
    </source>
</evidence>
<dbReference type="EMBL" id="WNWM01000002">
    <property type="protein sequence ID" value="MUI16596.1"/>
    <property type="molecule type" value="Genomic_DNA"/>
</dbReference>
<protein>
    <submittedName>
        <fullName evidence="3">Redoxin family protein</fullName>
    </submittedName>
</protein>
<dbReference type="Proteomes" id="UP000431684">
    <property type="component" value="Unassembled WGS sequence"/>
</dbReference>
<reference evidence="3 4" key="1">
    <citation type="submission" date="2019-11" db="EMBL/GenBank/DDBJ databases">
        <title>Draft Genome Sequences of Six Type Strains of the Genus Massilia.</title>
        <authorList>
            <person name="Miess H."/>
            <person name="Frediansyah A."/>
            <person name="Goeker M."/>
            <person name="Gross H."/>
        </authorList>
    </citation>
    <scope>NUCLEOTIDE SEQUENCE [LARGE SCALE GENOMIC DNA]</scope>
    <source>
        <strain evidence="3 4">DSM 17513</strain>
    </source>
</reference>
<dbReference type="PANTHER" id="PTHR42852:SF13">
    <property type="entry name" value="PROTEIN DIPZ"/>
    <property type="match status" value="1"/>
</dbReference>
<dbReference type="PROSITE" id="PS51352">
    <property type="entry name" value="THIOREDOXIN_2"/>
    <property type="match status" value="1"/>
</dbReference>
<dbReference type="GO" id="GO:0016491">
    <property type="term" value="F:oxidoreductase activity"/>
    <property type="evidence" value="ECO:0007669"/>
    <property type="project" value="InterPro"/>
</dbReference>
<feature type="domain" description="Thioredoxin" evidence="2">
    <location>
        <begin position="1"/>
        <end position="152"/>
    </location>
</feature>
<organism evidence="3 4">
    <name type="scientific">Pseudoduganella dura</name>
    <dbReference type="NCBI Taxonomy" id="321982"/>
    <lineage>
        <taxon>Bacteria</taxon>
        <taxon>Pseudomonadati</taxon>
        <taxon>Pseudomonadota</taxon>
        <taxon>Betaproteobacteria</taxon>
        <taxon>Burkholderiales</taxon>
        <taxon>Oxalobacteraceae</taxon>
        <taxon>Telluria group</taxon>
        <taxon>Pseudoduganella</taxon>
    </lineage>
</organism>
<comment type="caution">
    <text evidence="3">The sequence shown here is derived from an EMBL/GenBank/DDBJ whole genome shotgun (WGS) entry which is preliminary data.</text>
</comment>
<dbReference type="SUPFAM" id="SSF52833">
    <property type="entry name" value="Thioredoxin-like"/>
    <property type="match status" value="1"/>
</dbReference>
<evidence type="ECO:0000256" key="1">
    <source>
        <dbReference type="SAM" id="MobiDB-lite"/>
    </source>
</evidence>
<dbReference type="InterPro" id="IPR013766">
    <property type="entry name" value="Thioredoxin_domain"/>
</dbReference>
<accession>A0A6I3XM59</accession>